<dbReference type="EMBL" id="AZHX01001353">
    <property type="protein sequence ID" value="ETX03915.1"/>
    <property type="molecule type" value="Genomic_DNA"/>
</dbReference>
<evidence type="ECO:0000313" key="3">
    <source>
        <dbReference type="Proteomes" id="UP000019140"/>
    </source>
</evidence>
<comment type="caution">
    <text evidence="2">The sequence shown here is derived from an EMBL/GenBank/DDBJ whole genome shotgun (WGS) entry which is preliminary data.</text>
</comment>
<evidence type="ECO:0000256" key="1">
    <source>
        <dbReference type="SAM" id="MobiDB-lite"/>
    </source>
</evidence>
<keyword evidence="3" id="KW-1185">Reference proteome</keyword>
<feature type="region of interest" description="Disordered" evidence="1">
    <location>
        <begin position="1"/>
        <end position="20"/>
    </location>
</feature>
<accession>W4M152</accession>
<dbReference type="InterPro" id="IPR025528">
    <property type="entry name" value="BrnA_antitoxin"/>
</dbReference>
<proteinExistence type="predicted"/>
<evidence type="ECO:0008006" key="4">
    <source>
        <dbReference type="Google" id="ProtNLM"/>
    </source>
</evidence>
<dbReference type="Proteomes" id="UP000019140">
    <property type="component" value="Unassembled WGS sequence"/>
</dbReference>
<dbReference type="HOGENOM" id="CLU_140900_1_1_7"/>
<dbReference type="PATRIC" id="fig|1429439.4.peg.5391"/>
<protein>
    <recommendedName>
        <fullName evidence="4">3-oxoacyl-ACP synthase</fullName>
    </recommendedName>
</protein>
<reference evidence="2 3" key="1">
    <citation type="journal article" date="2014" name="Nature">
        <title>An environmental bacterial taxon with a large and distinct metabolic repertoire.</title>
        <authorList>
            <person name="Wilson M.C."/>
            <person name="Mori T."/>
            <person name="Ruckert C."/>
            <person name="Uria A.R."/>
            <person name="Helf M.J."/>
            <person name="Takada K."/>
            <person name="Gernert C."/>
            <person name="Steffens U.A."/>
            <person name="Heycke N."/>
            <person name="Schmitt S."/>
            <person name="Rinke C."/>
            <person name="Helfrich E.J."/>
            <person name="Brachmann A.O."/>
            <person name="Gurgui C."/>
            <person name="Wakimoto T."/>
            <person name="Kracht M."/>
            <person name="Crusemann M."/>
            <person name="Hentschel U."/>
            <person name="Abe I."/>
            <person name="Matsunaga S."/>
            <person name="Kalinowski J."/>
            <person name="Takeyama H."/>
            <person name="Piel J."/>
        </authorList>
    </citation>
    <scope>NUCLEOTIDE SEQUENCE [LARGE SCALE GENOMIC DNA]</scope>
    <source>
        <strain evidence="3">TSY2</strain>
    </source>
</reference>
<sequence length="82" mass="9251">MDAMADEDIQFDEDSPRTEPEDWAVAVVHQGLPLPRKKTQLALRLDSDVLAWFKAQGPGYQTRINAVLKAYKEAHEKTEAKA</sequence>
<dbReference type="Pfam" id="PF14384">
    <property type="entry name" value="BrnA_antitoxin"/>
    <property type="match status" value="1"/>
</dbReference>
<feature type="compositionally biased region" description="Acidic residues" evidence="1">
    <location>
        <begin position="1"/>
        <end position="13"/>
    </location>
</feature>
<gene>
    <name evidence="2" type="ORF">ETSY2_31800</name>
</gene>
<dbReference type="AlphaFoldDB" id="W4M152"/>
<name>W4M152_9BACT</name>
<organism evidence="2 3">
    <name type="scientific">Candidatus Entotheonella gemina</name>
    <dbReference type="NCBI Taxonomy" id="1429439"/>
    <lineage>
        <taxon>Bacteria</taxon>
        <taxon>Pseudomonadati</taxon>
        <taxon>Nitrospinota/Tectimicrobiota group</taxon>
        <taxon>Candidatus Tectimicrobiota</taxon>
        <taxon>Candidatus Entotheonellia</taxon>
        <taxon>Candidatus Entotheonellales</taxon>
        <taxon>Candidatus Entotheonellaceae</taxon>
        <taxon>Candidatus Entotheonella</taxon>
    </lineage>
</organism>
<evidence type="ECO:0000313" key="2">
    <source>
        <dbReference type="EMBL" id="ETX03915.1"/>
    </source>
</evidence>